<evidence type="ECO:0000313" key="3">
    <source>
        <dbReference type="Proteomes" id="UP000649617"/>
    </source>
</evidence>
<feature type="coiled-coil region" evidence="1">
    <location>
        <begin position="21"/>
        <end position="48"/>
    </location>
</feature>
<dbReference type="AlphaFoldDB" id="A0A812NRR9"/>
<proteinExistence type="predicted"/>
<gene>
    <name evidence="2" type="primary">XYLT1</name>
    <name evidence="2" type="ORF">SPIL2461_LOCUS7522</name>
</gene>
<evidence type="ECO:0000256" key="1">
    <source>
        <dbReference type="SAM" id="Coils"/>
    </source>
</evidence>
<organism evidence="2 3">
    <name type="scientific">Symbiodinium pilosum</name>
    <name type="common">Dinoflagellate</name>
    <dbReference type="NCBI Taxonomy" id="2952"/>
    <lineage>
        <taxon>Eukaryota</taxon>
        <taxon>Sar</taxon>
        <taxon>Alveolata</taxon>
        <taxon>Dinophyceae</taxon>
        <taxon>Suessiales</taxon>
        <taxon>Symbiodiniaceae</taxon>
        <taxon>Symbiodinium</taxon>
    </lineage>
</organism>
<reference evidence="2" key="1">
    <citation type="submission" date="2021-02" db="EMBL/GenBank/DDBJ databases">
        <authorList>
            <person name="Dougan E. K."/>
            <person name="Rhodes N."/>
            <person name="Thang M."/>
            <person name="Chan C."/>
        </authorList>
    </citation>
    <scope>NUCLEOTIDE SEQUENCE</scope>
</reference>
<comment type="caution">
    <text evidence="2">The sequence shown here is derived from an EMBL/GenBank/DDBJ whole genome shotgun (WGS) entry which is preliminary data.</text>
</comment>
<dbReference type="EMBL" id="CAJNIZ010011825">
    <property type="protein sequence ID" value="CAE7325273.1"/>
    <property type="molecule type" value="Genomic_DNA"/>
</dbReference>
<keyword evidence="1" id="KW-0175">Coiled coil</keyword>
<sequence>MDAITAPEDGLDTASNGPRLIAALQDRLRQALNELRACRQNEDSAVERPHFSCDLKDHADVLGPAAVARESAACMSSSAQRPNAQASATAQPTVEEVDRSQLKEELSMAKALLMLNNVSLCMDLDEGAEDLSAAEVVRLKGNPRLIQLLITLKQKVALLNQQYLLLRGDMLYLKHEMNVCKNWVQQSVRSALQS</sequence>
<protein>
    <submittedName>
        <fullName evidence="2">XYLT1 protein</fullName>
    </submittedName>
</protein>
<dbReference type="Proteomes" id="UP000649617">
    <property type="component" value="Unassembled WGS sequence"/>
</dbReference>
<dbReference type="OrthoDB" id="442094at2759"/>
<evidence type="ECO:0000313" key="2">
    <source>
        <dbReference type="EMBL" id="CAE7325273.1"/>
    </source>
</evidence>
<accession>A0A812NRR9</accession>
<keyword evidence="3" id="KW-1185">Reference proteome</keyword>
<name>A0A812NRR9_SYMPI</name>